<evidence type="ECO:0000313" key="6">
    <source>
        <dbReference type="Proteomes" id="UP000301475"/>
    </source>
</evidence>
<dbReference type="Proteomes" id="UP000301475">
    <property type="component" value="Chromosome"/>
</dbReference>
<dbReference type="PANTHER" id="PTHR38011:SF7">
    <property type="entry name" value="2,5-DIAMINO-6-RIBOSYLAMINO-4(3H)-PYRIMIDINONE 5'-PHOSPHATE REDUCTASE"/>
    <property type="match status" value="1"/>
</dbReference>
<dbReference type="Gene3D" id="3.40.430.10">
    <property type="entry name" value="Dihydrofolate Reductase, subunit A"/>
    <property type="match status" value="1"/>
</dbReference>
<accession>A0A4P8XYT7</accession>
<dbReference type="EMBL" id="CP039381">
    <property type="protein sequence ID" value="QCT07684.1"/>
    <property type="molecule type" value="Genomic_DNA"/>
</dbReference>
<dbReference type="InterPro" id="IPR002734">
    <property type="entry name" value="RibDG_C"/>
</dbReference>
<keyword evidence="2" id="KW-0521">NADP</keyword>
<dbReference type="KEGG" id="ruj:E5Z56_10100"/>
<dbReference type="OrthoDB" id="9800865at2"/>
<sequence>MKKPYIICHMMTSIDGRIDCAMTSKLPGVNEYYSTLSEINVPTTVSGRVTAELEMADGEFVPKNNEPYGKEGFSKKANAKGYEVIVDTKGKLLWHDASGMNKPYLILTSTNVTKEYLDYLDSKNISWIACGNDKVDLVKASEILATEFGVERMGIVGGPIINTAFLDSDLLDEISILVGSGIDGRGGMPTVFDGLPMNHDVTRLKLIDVQKFGSSAVWLRYKCN</sequence>
<dbReference type="Pfam" id="PF01872">
    <property type="entry name" value="RibD_C"/>
    <property type="match status" value="1"/>
</dbReference>
<feature type="domain" description="Bacterial bifunctional deaminase-reductase C-terminal" evidence="4">
    <location>
        <begin position="4"/>
        <end position="215"/>
    </location>
</feature>
<dbReference type="InterPro" id="IPR024072">
    <property type="entry name" value="DHFR-like_dom_sf"/>
</dbReference>
<protein>
    <submittedName>
        <fullName evidence="5">Deaminase</fullName>
    </submittedName>
</protein>
<gene>
    <name evidence="5" type="ORF">E5Z56_10100</name>
</gene>
<dbReference type="AlphaFoldDB" id="A0A4P8XYT7"/>
<reference evidence="5 6" key="1">
    <citation type="submission" date="2019-04" db="EMBL/GenBank/DDBJ databases">
        <authorList>
            <person name="Embree M."/>
            <person name="Gaffney J.R."/>
        </authorList>
    </citation>
    <scope>NUCLEOTIDE SEQUENCE [LARGE SCALE GENOMIC DNA]</scope>
    <source>
        <strain evidence="5 6">JE7A12</strain>
    </source>
</reference>
<dbReference type="GO" id="GO:0008703">
    <property type="term" value="F:5-amino-6-(5-phosphoribosylamino)uracil reductase activity"/>
    <property type="evidence" value="ECO:0007669"/>
    <property type="project" value="InterPro"/>
</dbReference>
<evidence type="ECO:0000256" key="3">
    <source>
        <dbReference type="ARBA" id="ARBA00023002"/>
    </source>
</evidence>
<dbReference type="SUPFAM" id="SSF53597">
    <property type="entry name" value="Dihydrofolate reductase-like"/>
    <property type="match status" value="1"/>
</dbReference>
<name>A0A4P8XYT7_9FIRM</name>
<dbReference type="PANTHER" id="PTHR38011">
    <property type="entry name" value="DIHYDROFOLATE REDUCTASE FAMILY PROTEIN (AFU_ORTHOLOGUE AFUA_8G06820)"/>
    <property type="match status" value="1"/>
</dbReference>
<keyword evidence="6" id="KW-1185">Reference proteome</keyword>
<dbReference type="RefSeq" id="WP_138157677.1">
    <property type="nucleotide sequence ID" value="NZ_CP039381.1"/>
</dbReference>
<dbReference type="GO" id="GO:0009231">
    <property type="term" value="P:riboflavin biosynthetic process"/>
    <property type="evidence" value="ECO:0007669"/>
    <property type="project" value="InterPro"/>
</dbReference>
<evidence type="ECO:0000256" key="1">
    <source>
        <dbReference type="ARBA" id="ARBA00005104"/>
    </source>
</evidence>
<proteinExistence type="predicted"/>
<comment type="pathway">
    <text evidence="1">Cofactor biosynthesis; riboflavin biosynthesis.</text>
</comment>
<keyword evidence="3" id="KW-0560">Oxidoreductase</keyword>
<organism evidence="5 6">
    <name type="scientific">Ruminococcus bovis</name>
    <dbReference type="NCBI Taxonomy" id="2564099"/>
    <lineage>
        <taxon>Bacteria</taxon>
        <taxon>Bacillati</taxon>
        <taxon>Bacillota</taxon>
        <taxon>Clostridia</taxon>
        <taxon>Eubacteriales</taxon>
        <taxon>Oscillospiraceae</taxon>
        <taxon>Ruminococcus</taxon>
    </lineage>
</organism>
<evidence type="ECO:0000256" key="2">
    <source>
        <dbReference type="ARBA" id="ARBA00022857"/>
    </source>
</evidence>
<evidence type="ECO:0000259" key="4">
    <source>
        <dbReference type="Pfam" id="PF01872"/>
    </source>
</evidence>
<dbReference type="InterPro" id="IPR050765">
    <property type="entry name" value="Riboflavin_Biosynth_HTPR"/>
</dbReference>
<evidence type="ECO:0000313" key="5">
    <source>
        <dbReference type="EMBL" id="QCT07684.1"/>
    </source>
</evidence>